<proteinExistence type="predicted"/>
<dbReference type="EMBL" id="SRYB01000017">
    <property type="protein sequence ID" value="TGY78040.1"/>
    <property type="molecule type" value="Genomic_DNA"/>
</dbReference>
<gene>
    <name evidence="1" type="ORF">E5331_11855</name>
</gene>
<dbReference type="Proteomes" id="UP000306319">
    <property type="component" value="Unassembled WGS sequence"/>
</dbReference>
<protein>
    <submittedName>
        <fullName evidence="1">F0F1 ATP synthase subunit epsilon</fullName>
    </submittedName>
</protein>
<name>A0AC61RJF6_9BACT</name>
<sequence length="78" mass="8136">MTLEIISPNEILFKGEAEAVTMPGALGSFTVLKNHASLISVLKAGSVQYRTPGGEEISVEIGGGLVDVDNNVVSVCVY</sequence>
<keyword evidence="2" id="KW-1185">Reference proteome</keyword>
<evidence type="ECO:0000313" key="1">
    <source>
        <dbReference type="EMBL" id="TGY78040.1"/>
    </source>
</evidence>
<comment type="caution">
    <text evidence="1">The sequence shown here is derived from an EMBL/GenBank/DDBJ whole genome shotgun (WGS) entry which is preliminary data.</text>
</comment>
<reference evidence="1" key="1">
    <citation type="submission" date="2019-04" db="EMBL/GenBank/DDBJ databases">
        <title>Microbes associate with the intestines of laboratory mice.</title>
        <authorList>
            <person name="Navarre W."/>
            <person name="Wong E."/>
            <person name="Huang K."/>
            <person name="Tropini C."/>
            <person name="Ng K."/>
            <person name="Yu B."/>
        </authorList>
    </citation>
    <scope>NUCLEOTIDE SEQUENCE</scope>
    <source>
        <strain evidence="1">NM04_E33</strain>
    </source>
</reference>
<evidence type="ECO:0000313" key="2">
    <source>
        <dbReference type="Proteomes" id="UP000306319"/>
    </source>
</evidence>
<accession>A0AC61RJF6</accession>
<organism evidence="1 2">
    <name type="scientific">Lepagella muris</name>
    <dbReference type="NCBI Taxonomy" id="3032870"/>
    <lineage>
        <taxon>Bacteria</taxon>
        <taxon>Pseudomonadati</taxon>
        <taxon>Bacteroidota</taxon>
        <taxon>Bacteroidia</taxon>
        <taxon>Bacteroidales</taxon>
        <taxon>Muribaculaceae</taxon>
        <taxon>Lepagella</taxon>
    </lineage>
</organism>